<dbReference type="InterPro" id="IPR018136">
    <property type="entry name" value="Aconitase_4Fe-4S_BS"/>
</dbReference>
<keyword evidence="11" id="KW-0456">Lyase</keyword>
<dbReference type="GO" id="GO:0046872">
    <property type="term" value="F:metal ion binding"/>
    <property type="evidence" value="ECO:0007669"/>
    <property type="project" value="UniProtKB-KW"/>
</dbReference>
<organism evidence="18 19">
    <name type="scientific">Algoriphagus alkaliphilus</name>
    <dbReference type="NCBI Taxonomy" id="279824"/>
    <lineage>
        <taxon>Bacteria</taxon>
        <taxon>Pseudomonadati</taxon>
        <taxon>Bacteroidota</taxon>
        <taxon>Cytophagia</taxon>
        <taxon>Cytophagales</taxon>
        <taxon>Cyclobacteriaceae</taxon>
        <taxon>Algoriphagus</taxon>
    </lineage>
</organism>
<feature type="domain" description="Aconitase/3-isopropylmalate dehydratase large subunit alpha/beta/alpha" evidence="16">
    <location>
        <begin position="34"/>
        <end position="477"/>
    </location>
</feature>
<evidence type="ECO:0000256" key="13">
    <source>
        <dbReference type="ARBA" id="ARBA00029682"/>
    </source>
</evidence>
<reference evidence="19" key="1">
    <citation type="submission" date="2016-10" db="EMBL/GenBank/DDBJ databases">
        <authorList>
            <person name="Varghese N."/>
            <person name="Submissions S."/>
        </authorList>
    </citation>
    <scope>NUCLEOTIDE SEQUENCE [LARGE SCALE GENOMIC DNA]</scope>
    <source>
        <strain evidence="19">DSM 22703</strain>
    </source>
</reference>
<dbReference type="Proteomes" id="UP000198756">
    <property type="component" value="Unassembled WGS sequence"/>
</dbReference>
<sequence length="754" mass="80815">MAFDIEMIKAVYARFPERIAAARKAVGRPLTLTEKILYAHLSEGSASQAYSRGASYVDFQPDRVAMQDATAQMALLQFMQAGRDQVAVPSTVHCDHLIQAEVGAAKDLTKAKDKNKEVYDFLASVSNKYGIGFWKPGAGIIHQVVLENYAFPGGMMIGTDSHTPNAGGLGMIAIGVGGADACDVMAGLAWELKFPKLIGVKLTGKMSGWTSAKDVILKVAGILTVKGGTGAIVEYFGDGARSLSATGKGTICNMGAEIGATTSIFGYDQKSAAYFQGTGRADVAALADSIAEHLTGDEEVYANPGVYFDQVIEINLSELEPHVNGPFTPDLAWPISKFAAAVRENGWPAKLDVGLIGSCTNSSYEDISRAASLAQQAVDKKLVARSEYTITPGSEQVRFTVERDGFLDTFGKMGGVVLANACGPCIGQWARHGAEKQEKNSIITSFNRNFAKRADGNPNTHAFVASPEIVTALAIAGNLTFNPLTDTLTNADGNAVMLDEPTGMELPPRGFAVEDAGYQAPAEDGSKVSVLVDPNSDRLQLLDSFKPWEGTDLKGLKLLIKAKGKCTTDHISMAGPWLKYRGHLDNISNNMLIGAVNYFNDSTNSVKNQLTGEYAEVPATQRNYKQNGIGSIVVGDENYGEGSSREHAAMEPRFLGVRAILVKSFARIHETNLKKQGMLALTFANPTDYELIREDDSIDIVGLTSFLPGKPLEVVLNHNDGTAQTITVNHTYNEGQIMWFKAGSALNLIKAAIS</sequence>
<evidence type="ECO:0000256" key="14">
    <source>
        <dbReference type="ARBA" id="ARBA00031081"/>
    </source>
</evidence>
<keyword evidence="7" id="KW-0479">Metal-binding</keyword>
<dbReference type="CDD" id="cd01584">
    <property type="entry name" value="AcnA_Mitochondrial"/>
    <property type="match status" value="1"/>
</dbReference>
<dbReference type="OrthoDB" id="9764318at2"/>
<dbReference type="PRINTS" id="PR00415">
    <property type="entry name" value="ACONITASE"/>
</dbReference>
<evidence type="ECO:0000256" key="12">
    <source>
        <dbReference type="ARBA" id="ARBA00023501"/>
    </source>
</evidence>
<dbReference type="NCBIfam" id="TIGR01340">
    <property type="entry name" value="aconitase_mito"/>
    <property type="match status" value="1"/>
</dbReference>
<dbReference type="EC" id="4.2.1.3" evidence="4"/>
<evidence type="ECO:0000256" key="4">
    <source>
        <dbReference type="ARBA" id="ARBA00012926"/>
    </source>
</evidence>
<evidence type="ECO:0000256" key="1">
    <source>
        <dbReference type="ARBA" id="ARBA00001966"/>
    </source>
</evidence>
<comment type="pathway">
    <text evidence="2">Carbohydrate metabolism; tricarboxylic acid cycle; isocitrate from oxaloacetate: step 2/2.</text>
</comment>
<dbReference type="Gene3D" id="3.30.499.10">
    <property type="entry name" value="Aconitase, domain 3"/>
    <property type="match status" value="2"/>
</dbReference>
<evidence type="ECO:0000256" key="3">
    <source>
        <dbReference type="ARBA" id="ARBA00007185"/>
    </source>
</evidence>
<comment type="similarity">
    <text evidence="3">Belongs to the aconitase/IPM isomerase family.</text>
</comment>
<dbReference type="GO" id="GO:0005829">
    <property type="term" value="C:cytosol"/>
    <property type="evidence" value="ECO:0007669"/>
    <property type="project" value="TreeGrafter"/>
</dbReference>
<dbReference type="PROSITE" id="PS01244">
    <property type="entry name" value="ACONITASE_2"/>
    <property type="match status" value="1"/>
</dbReference>
<dbReference type="InterPro" id="IPR036008">
    <property type="entry name" value="Aconitase_4Fe-4S_dom"/>
</dbReference>
<dbReference type="Pfam" id="PF00330">
    <property type="entry name" value="Aconitase"/>
    <property type="match status" value="1"/>
</dbReference>
<evidence type="ECO:0000256" key="2">
    <source>
        <dbReference type="ARBA" id="ARBA00004717"/>
    </source>
</evidence>
<dbReference type="Gene3D" id="3.20.19.10">
    <property type="entry name" value="Aconitase, domain 4"/>
    <property type="match status" value="1"/>
</dbReference>
<accession>A0A1G5X5B7</accession>
<feature type="domain" description="Aconitase A/isopropylmalate dehydratase small subunit swivel" evidence="17">
    <location>
        <begin position="558"/>
        <end position="685"/>
    </location>
</feature>
<dbReference type="PANTHER" id="PTHR43160:SF3">
    <property type="entry name" value="ACONITATE HYDRATASE, MITOCHONDRIAL"/>
    <property type="match status" value="1"/>
</dbReference>
<comment type="cofactor">
    <cofactor evidence="1">
        <name>[4Fe-4S] cluster</name>
        <dbReference type="ChEBI" id="CHEBI:49883"/>
    </cofactor>
</comment>
<dbReference type="InterPro" id="IPR015932">
    <property type="entry name" value="Aconitase_dom2"/>
</dbReference>
<dbReference type="RefSeq" id="WP_092729359.1">
    <property type="nucleotide sequence ID" value="NZ_FMXE01000009.1"/>
</dbReference>
<dbReference type="AlphaFoldDB" id="A0A1G5X5B7"/>
<keyword evidence="8" id="KW-0809">Transit peptide</keyword>
<gene>
    <name evidence="18" type="ORF">SAMN03080617_01526</name>
</gene>
<evidence type="ECO:0000256" key="15">
    <source>
        <dbReference type="ARBA" id="ARBA00031977"/>
    </source>
</evidence>
<dbReference type="Pfam" id="PF00694">
    <property type="entry name" value="Aconitase_C"/>
    <property type="match status" value="1"/>
</dbReference>
<evidence type="ECO:0000256" key="11">
    <source>
        <dbReference type="ARBA" id="ARBA00023239"/>
    </source>
</evidence>
<keyword evidence="9" id="KW-0408">Iron</keyword>
<protein>
    <recommendedName>
        <fullName evidence="5">Aconitate hydratase A</fullName>
        <ecNumber evidence="4">4.2.1.3</ecNumber>
    </recommendedName>
    <alternativeName>
        <fullName evidence="13">Citrate hydro-lyase</fullName>
    </alternativeName>
    <alternativeName>
        <fullName evidence="15">Iron-responsive protein-like</fullName>
    </alternativeName>
    <alternativeName>
        <fullName evidence="14">RNA-binding protein</fullName>
    </alternativeName>
</protein>
<evidence type="ECO:0000259" key="17">
    <source>
        <dbReference type="Pfam" id="PF00694"/>
    </source>
</evidence>
<dbReference type="STRING" id="279824.SAMN03080617_01526"/>
<keyword evidence="19" id="KW-1185">Reference proteome</keyword>
<dbReference type="Gene3D" id="3.40.1060.10">
    <property type="entry name" value="Aconitase, Domain 2"/>
    <property type="match status" value="1"/>
</dbReference>
<dbReference type="NCBIfam" id="NF005558">
    <property type="entry name" value="PRK07229.1"/>
    <property type="match status" value="1"/>
</dbReference>
<evidence type="ECO:0000259" key="16">
    <source>
        <dbReference type="Pfam" id="PF00330"/>
    </source>
</evidence>
<dbReference type="FunFam" id="3.30.499.10:FF:000003">
    <property type="entry name" value="Aconitate hydratase, mitochondrial"/>
    <property type="match status" value="1"/>
</dbReference>
<evidence type="ECO:0000256" key="10">
    <source>
        <dbReference type="ARBA" id="ARBA00023014"/>
    </source>
</evidence>
<evidence type="ECO:0000313" key="18">
    <source>
        <dbReference type="EMBL" id="SDA65591.1"/>
    </source>
</evidence>
<dbReference type="EMBL" id="FMXE01000009">
    <property type="protein sequence ID" value="SDA65591.1"/>
    <property type="molecule type" value="Genomic_DNA"/>
</dbReference>
<dbReference type="PANTHER" id="PTHR43160">
    <property type="entry name" value="ACONITATE HYDRATASE B"/>
    <property type="match status" value="1"/>
</dbReference>
<dbReference type="UniPathway" id="UPA00223">
    <property type="reaction ID" value="UER00718"/>
</dbReference>
<keyword evidence="6" id="KW-0816">Tricarboxylic acid cycle</keyword>
<evidence type="ECO:0000256" key="8">
    <source>
        <dbReference type="ARBA" id="ARBA00022946"/>
    </source>
</evidence>
<dbReference type="InterPro" id="IPR050926">
    <property type="entry name" value="Aconitase/IPM_isomerase"/>
</dbReference>
<dbReference type="FunFam" id="3.40.1060.10:FF:000001">
    <property type="entry name" value="Aconitate hydratase, mitochondrial"/>
    <property type="match status" value="1"/>
</dbReference>
<dbReference type="FunFam" id="3.20.19.10:FF:000002">
    <property type="entry name" value="Aconitate hydratase, mitochondrial"/>
    <property type="match status" value="1"/>
</dbReference>
<proteinExistence type="inferred from homology"/>
<dbReference type="GO" id="GO:0051539">
    <property type="term" value="F:4 iron, 4 sulfur cluster binding"/>
    <property type="evidence" value="ECO:0007669"/>
    <property type="project" value="InterPro"/>
</dbReference>
<dbReference type="InterPro" id="IPR015928">
    <property type="entry name" value="Aconitase/3IPM_dehydase_swvl"/>
</dbReference>
<evidence type="ECO:0000256" key="7">
    <source>
        <dbReference type="ARBA" id="ARBA00022723"/>
    </source>
</evidence>
<evidence type="ECO:0000313" key="19">
    <source>
        <dbReference type="Proteomes" id="UP000198756"/>
    </source>
</evidence>
<dbReference type="PROSITE" id="PS00450">
    <property type="entry name" value="ACONITASE_1"/>
    <property type="match status" value="1"/>
</dbReference>
<dbReference type="SUPFAM" id="SSF53732">
    <property type="entry name" value="Aconitase iron-sulfur domain"/>
    <property type="match status" value="1"/>
</dbReference>
<dbReference type="GO" id="GO:0006099">
    <property type="term" value="P:tricarboxylic acid cycle"/>
    <property type="evidence" value="ECO:0007669"/>
    <property type="project" value="UniProtKB-UniPathway"/>
</dbReference>
<dbReference type="SUPFAM" id="SSF52016">
    <property type="entry name" value="LeuD/IlvD-like"/>
    <property type="match status" value="1"/>
</dbReference>
<dbReference type="InterPro" id="IPR006248">
    <property type="entry name" value="Aconitase_mito-like"/>
</dbReference>
<dbReference type="InterPro" id="IPR015931">
    <property type="entry name" value="Acnase/IPM_dHydase_lsu_aba_1/3"/>
</dbReference>
<dbReference type="FunFam" id="3.30.499.10:FF:000004">
    <property type="entry name" value="Aconitate hydratase, mitochondrial"/>
    <property type="match status" value="1"/>
</dbReference>
<dbReference type="InterPro" id="IPR000573">
    <property type="entry name" value="AconitaseA/IPMdHydase_ssu_swvl"/>
</dbReference>
<name>A0A1G5X5B7_9BACT</name>
<comment type="catalytic activity">
    <reaction evidence="12">
        <text>citrate = D-threo-isocitrate</text>
        <dbReference type="Rhea" id="RHEA:10336"/>
        <dbReference type="ChEBI" id="CHEBI:15562"/>
        <dbReference type="ChEBI" id="CHEBI:16947"/>
        <dbReference type="EC" id="4.2.1.3"/>
    </reaction>
</comment>
<keyword evidence="10" id="KW-0411">Iron-sulfur</keyword>
<dbReference type="GO" id="GO:0003994">
    <property type="term" value="F:aconitate hydratase activity"/>
    <property type="evidence" value="ECO:0007669"/>
    <property type="project" value="UniProtKB-EC"/>
</dbReference>
<evidence type="ECO:0000256" key="5">
    <source>
        <dbReference type="ARBA" id="ARBA00019378"/>
    </source>
</evidence>
<dbReference type="InterPro" id="IPR001030">
    <property type="entry name" value="Acoase/IPM_deHydtase_lsu_aba"/>
</dbReference>
<evidence type="ECO:0000256" key="9">
    <source>
        <dbReference type="ARBA" id="ARBA00023004"/>
    </source>
</evidence>
<evidence type="ECO:0000256" key="6">
    <source>
        <dbReference type="ARBA" id="ARBA00022532"/>
    </source>
</evidence>